<accession>A0A975Y382</accession>
<protein>
    <submittedName>
        <fullName evidence="1">Uncharacterized protein</fullName>
    </submittedName>
</protein>
<reference evidence="1" key="1">
    <citation type="submission" date="2017-04" db="EMBL/GenBank/DDBJ databases">
        <title>Genome deletions in a multicellular cyanobacterial endosymbiont for morphological adaptation in marine diatoms.</title>
        <authorList>
            <person name="Wang Y."/>
            <person name="Gao H."/>
            <person name="Li R."/>
            <person name="Xu X."/>
        </authorList>
    </citation>
    <scope>NUCLEOTIDE SEQUENCE</scope>
    <source>
        <strain evidence="1">FACHB 800</strain>
    </source>
</reference>
<proteinExistence type="predicted"/>
<dbReference type="EMBL" id="CP021056">
    <property type="protein sequence ID" value="QXE21868.1"/>
    <property type="molecule type" value="Genomic_DNA"/>
</dbReference>
<dbReference type="AlphaFoldDB" id="A0A975Y382"/>
<evidence type="ECO:0000313" key="2">
    <source>
        <dbReference type="Proteomes" id="UP000683511"/>
    </source>
</evidence>
<dbReference type="Proteomes" id="UP000683511">
    <property type="component" value="Chromosome"/>
</dbReference>
<organism evidence="1 2">
    <name type="scientific">Richelia sinica FACHB-800</name>
    <dbReference type="NCBI Taxonomy" id="1357546"/>
    <lineage>
        <taxon>Bacteria</taxon>
        <taxon>Bacillati</taxon>
        <taxon>Cyanobacteriota</taxon>
        <taxon>Cyanophyceae</taxon>
        <taxon>Nostocales</taxon>
        <taxon>Nostocaceae</taxon>
        <taxon>Richelia</taxon>
    </lineage>
</organism>
<gene>
    <name evidence="1" type="ORF">B6N60_00546</name>
</gene>
<dbReference type="KEGG" id="rsin:B6N60_00546"/>
<sequence length="43" mass="4618">MPQGGGWVNWSLCVWGAQRKNVGNGVVNGWLKPPQVQIPGSSQ</sequence>
<evidence type="ECO:0000313" key="1">
    <source>
        <dbReference type="EMBL" id="QXE21868.1"/>
    </source>
</evidence>
<keyword evidence="2" id="KW-1185">Reference proteome</keyword>
<name>A0A975Y382_9NOST</name>